<sequence length="279" mass="31633">MKENNTYHDGMEGLNLPESLRVNPFSVPTSYFDELSSKISAQIGLEGKVPPEIQPFFVPDDYFPNLTDNITAQVRFANPEEEADTWTTPTGYFETLQERIQSRIKVESADREKDDFNVPTGYFESLTDRVQTKIFEENLRQAVSTDGYSTPPLYFEKLTATLTANIKDTSVDLRVEDKPVRRLNPQRWIQYAAAACVAAVLGTASYNAVMDHDQVNATETHLASISEDEIINYLSSSNNSDDLVYIMEYISQPIETIESEGVCSKIKENDIEDYLNYML</sequence>
<reference evidence="1 2" key="1">
    <citation type="submission" date="2019-03" db="EMBL/GenBank/DDBJ databases">
        <title>Genomic Encyclopedia of Type Strains, Phase III (KMG-III): the genomes of soil and plant-associated and newly described type strains.</title>
        <authorList>
            <person name="Whitman W."/>
        </authorList>
    </citation>
    <scope>NUCLEOTIDE SEQUENCE [LARGE SCALE GENOMIC DNA]</scope>
    <source>
        <strain evidence="1 2">CGMCC 1.12801</strain>
    </source>
</reference>
<dbReference type="OrthoDB" id="677448at2"/>
<protein>
    <submittedName>
        <fullName evidence="1">Uncharacterized protein</fullName>
    </submittedName>
</protein>
<evidence type="ECO:0000313" key="2">
    <source>
        <dbReference type="Proteomes" id="UP000294752"/>
    </source>
</evidence>
<accession>A0A4R7CY47</accession>
<dbReference type="Proteomes" id="UP000294752">
    <property type="component" value="Unassembled WGS sequence"/>
</dbReference>
<organism evidence="1 2">
    <name type="scientific">Sphingobacterium paludis</name>
    <dbReference type="NCBI Taxonomy" id="1476465"/>
    <lineage>
        <taxon>Bacteria</taxon>
        <taxon>Pseudomonadati</taxon>
        <taxon>Bacteroidota</taxon>
        <taxon>Sphingobacteriia</taxon>
        <taxon>Sphingobacteriales</taxon>
        <taxon>Sphingobacteriaceae</taxon>
        <taxon>Sphingobacterium</taxon>
    </lineage>
</organism>
<name>A0A4R7CY47_9SPHI</name>
<keyword evidence="2" id="KW-1185">Reference proteome</keyword>
<evidence type="ECO:0000313" key="1">
    <source>
        <dbReference type="EMBL" id="TDS11034.1"/>
    </source>
</evidence>
<proteinExistence type="predicted"/>
<gene>
    <name evidence="1" type="ORF">B0I21_10892</name>
</gene>
<dbReference type="RefSeq" id="WP_133641470.1">
    <property type="nucleotide sequence ID" value="NZ_SNZV01000008.1"/>
</dbReference>
<comment type="caution">
    <text evidence="1">The sequence shown here is derived from an EMBL/GenBank/DDBJ whole genome shotgun (WGS) entry which is preliminary data.</text>
</comment>
<dbReference type="AlphaFoldDB" id="A0A4R7CY47"/>
<dbReference type="EMBL" id="SNZV01000008">
    <property type="protein sequence ID" value="TDS11034.1"/>
    <property type="molecule type" value="Genomic_DNA"/>
</dbReference>